<proteinExistence type="predicted"/>
<dbReference type="RefSeq" id="WP_029284195.1">
    <property type="nucleotide sequence ID" value="NZ_CP176757.1"/>
</dbReference>
<dbReference type="InterPro" id="IPR014197">
    <property type="entry name" value="Sporulation_prot_YunB"/>
</dbReference>
<gene>
    <name evidence="1" type="ORF">GS18_0218000</name>
</gene>
<reference evidence="1 2" key="1">
    <citation type="journal article" date="2005" name="Int. J. Syst. Evol. Microbiol.">
        <title>Bacillus cibi sp. nov., isolated from jeotgal, a traditional Korean fermented seafood.</title>
        <authorList>
            <person name="Yoon J.H."/>
            <person name="Lee C.H."/>
            <person name="Oh T.K."/>
        </authorList>
    </citation>
    <scope>NUCLEOTIDE SEQUENCE [LARGE SCALE GENOMIC DNA]</scope>
    <source>
        <strain evidence="1 2">DSM 16189</strain>
    </source>
</reference>
<evidence type="ECO:0000313" key="2">
    <source>
        <dbReference type="Proteomes" id="UP000028549"/>
    </source>
</evidence>
<protein>
    <submittedName>
        <fullName evidence="1">Sporulation protein</fullName>
    </submittedName>
</protein>
<organism evidence="1 2">
    <name type="scientific">Metabacillus indicus</name>
    <name type="common">Bacillus indicus</name>
    <dbReference type="NCBI Taxonomy" id="246786"/>
    <lineage>
        <taxon>Bacteria</taxon>
        <taxon>Bacillati</taxon>
        <taxon>Bacillota</taxon>
        <taxon>Bacilli</taxon>
        <taxon>Bacillales</taxon>
        <taxon>Bacillaceae</taxon>
        <taxon>Metabacillus</taxon>
    </lineage>
</organism>
<dbReference type="EMBL" id="JNVC02000015">
    <property type="protein sequence ID" value="KEZ47880.1"/>
    <property type="molecule type" value="Genomic_DNA"/>
</dbReference>
<dbReference type="Pfam" id="PF09560">
    <property type="entry name" value="Spore_YunB"/>
    <property type="match status" value="1"/>
</dbReference>
<name>A0A084GKL8_METID</name>
<dbReference type="PIRSF" id="PIRSF021383">
    <property type="entry name" value="YunB"/>
    <property type="match status" value="1"/>
</dbReference>
<dbReference type="NCBIfam" id="TIGR02832">
    <property type="entry name" value="spo_yunB"/>
    <property type="match status" value="1"/>
</dbReference>
<comment type="caution">
    <text evidence="1">The sequence shown here is derived from an EMBL/GenBank/DDBJ whole genome shotgun (WGS) entry which is preliminary data.</text>
</comment>
<dbReference type="STRING" id="246786.GS18_0218000"/>
<evidence type="ECO:0000313" key="1">
    <source>
        <dbReference type="EMBL" id="KEZ47880.1"/>
    </source>
</evidence>
<keyword evidence="2" id="KW-1185">Reference proteome</keyword>
<dbReference type="OrthoDB" id="1649278at2"/>
<accession>A0A084GKL8</accession>
<sequence>MARFRSRPHKKGPLPFRYVFLLSLVFFILSTAAGLWIVNKGIEPTLMTVAETETKRIATLVIQNAINKDIKEDVDVDEMFVVDTDEKGNVTTIDFNAKFVRSVLAKTTDKIQANLREASKGNIDALELPEGEHLTKDKQGEGIIYSIPLGQATNNALIGNLGPKVPVRFYVVGEVQTDVKETIQQYGINNALIEIAVEIEVNVEVVIPFSTRTATVRNNIPIAIKAVQGQVPSYYNGGGGSSPPALEVPVESTGR</sequence>
<dbReference type="Proteomes" id="UP000028549">
    <property type="component" value="Unassembled WGS sequence"/>
</dbReference>
<dbReference type="AlphaFoldDB" id="A0A084GKL8"/>